<feature type="domain" description="HPt" evidence="12">
    <location>
        <begin position="3"/>
        <end position="111"/>
    </location>
</feature>
<feature type="domain" description="Histidine kinase" evidence="9">
    <location>
        <begin position="369"/>
        <end position="585"/>
    </location>
</feature>
<dbReference type="SMART" id="SM00073">
    <property type="entry name" value="HPT"/>
    <property type="match status" value="1"/>
</dbReference>
<dbReference type="InterPro" id="IPR001789">
    <property type="entry name" value="Sig_transdc_resp-reg_receiver"/>
</dbReference>
<dbReference type="Pfam" id="PF01584">
    <property type="entry name" value="CheW"/>
    <property type="match status" value="1"/>
</dbReference>
<dbReference type="Gene3D" id="1.20.120.160">
    <property type="entry name" value="HPT domain"/>
    <property type="match status" value="1"/>
</dbReference>
<evidence type="ECO:0000259" key="11">
    <source>
        <dbReference type="PROSITE" id="PS50851"/>
    </source>
</evidence>
<dbReference type="Gene3D" id="3.40.50.2300">
    <property type="match status" value="1"/>
</dbReference>
<dbReference type="PROSITE" id="PS50851">
    <property type="entry name" value="CHEW"/>
    <property type="match status" value="1"/>
</dbReference>
<feature type="modified residue" description="Phosphohistidine" evidence="6">
    <location>
        <position position="54"/>
    </location>
</feature>
<dbReference type="Pfam" id="PF00072">
    <property type="entry name" value="Response_reg"/>
    <property type="match status" value="1"/>
</dbReference>
<feature type="region of interest" description="Disordered" evidence="8">
    <location>
        <begin position="156"/>
        <end position="266"/>
    </location>
</feature>
<keyword evidence="4" id="KW-0808">Transferase</keyword>
<dbReference type="Gene3D" id="2.30.30.40">
    <property type="entry name" value="SH3 Domains"/>
    <property type="match status" value="1"/>
</dbReference>
<dbReference type="SUPFAM" id="SSF52172">
    <property type="entry name" value="CheY-like"/>
    <property type="match status" value="1"/>
</dbReference>
<dbReference type="SUPFAM" id="SSF55874">
    <property type="entry name" value="ATPase domain of HSP90 chaperone/DNA topoisomerase II/histidine kinase"/>
    <property type="match status" value="1"/>
</dbReference>
<evidence type="ECO:0000256" key="6">
    <source>
        <dbReference type="PROSITE-ProRule" id="PRU00110"/>
    </source>
</evidence>
<dbReference type="InterPro" id="IPR002545">
    <property type="entry name" value="CheW-lke_dom"/>
</dbReference>
<dbReference type="PRINTS" id="PR00344">
    <property type="entry name" value="BCTRLSENSOR"/>
</dbReference>
<dbReference type="SMART" id="SM00448">
    <property type="entry name" value="REC"/>
    <property type="match status" value="1"/>
</dbReference>
<evidence type="ECO:0000313" key="14">
    <source>
        <dbReference type="Proteomes" id="UP000189670"/>
    </source>
</evidence>
<dbReference type="PANTHER" id="PTHR43395:SF1">
    <property type="entry name" value="CHEMOTAXIS PROTEIN CHEA"/>
    <property type="match status" value="1"/>
</dbReference>
<dbReference type="Proteomes" id="UP000189670">
    <property type="component" value="Unassembled WGS sequence"/>
</dbReference>
<dbReference type="InterPro" id="IPR004358">
    <property type="entry name" value="Sig_transdc_His_kin-like_C"/>
</dbReference>
<dbReference type="InterPro" id="IPR051315">
    <property type="entry name" value="Bact_Chemotaxis_CheA"/>
</dbReference>
<feature type="compositionally biased region" description="Basic and acidic residues" evidence="8">
    <location>
        <begin position="171"/>
        <end position="182"/>
    </location>
</feature>
<dbReference type="SMART" id="SM00260">
    <property type="entry name" value="CheW"/>
    <property type="match status" value="1"/>
</dbReference>
<evidence type="ECO:0000256" key="8">
    <source>
        <dbReference type="SAM" id="MobiDB-lite"/>
    </source>
</evidence>
<dbReference type="GO" id="GO:0006935">
    <property type="term" value="P:chemotaxis"/>
    <property type="evidence" value="ECO:0007669"/>
    <property type="project" value="InterPro"/>
</dbReference>
<evidence type="ECO:0000313" key="13">
    <source>
        <dbReference type="EMBL" id="ETR69296.1"/>
    </source>
</evidence>
<dbReference type="InterPro" id="IPR005467">
    <property type="entry name" value="His_kinase_dom"/>
</dbReference>
<feature type="compositionally biased region" description="Low complexity" evidence="8">
    <location>
        <begin position="241"/>
        <end position="251"/>
    </location>
</feature>
<comment type="caution">
    <text evidence="13">The sequence shown here is derived from an EMBL/GenBank/DDBJ whole genome shotgun (WGS) entry which is preliminary data.</text>
</comment>
<keyword evidence="3 7" id="KW-0597">Phosphoprotein</keyword>
<dbReference type="SMART" id="SM00387">
    <property type="entry name" value="HATPase_c"/>
    <property type="match status" value="1"/>
</dbReference>
<dbReference type="Pfam" id="PF02518">
    <property type="entry name" value="HATPase_c"/>
    <property type="match status" value="1"/>
</dbReference>
<dbReference type="InterPro" id="IPR036061">
    <property type="entry name" value="CheW-like_dom_sf"/>
</dbReference>
<evidence type="ECO:0000259" key="10">
    <source>
        <dbReference type="PROSITE" id="PS50110"/>
    </source>
</evidence>
<dbReference type="GO" id="GO:0000155">
    <property type="term" value="F:phosphorelay sensor kinase activity"/>
    <property type="evidence" value="ECO:0007669"/>
    <property type="project" value="UniProtKB-ARBA"/>
</dbReference>
<dbReference type="InterPro" id="IPR036890">
    <property type="entry name" value="HATPase_C_sf"/>
</dbReference>
<protein>
    <recommendedName>
        <fullName evidence="2">histidine kinase</fullName>
        <ecNumber evidence="2">2.7.13.3</ecNumber>
    </recommendedName>
</protein>
<dbReference type="InterPro" id="IPR008207">
    <property type="entry name" value="Sig_transdc_His_kin_Hpt_dom"/>
</dbReference>
<evidence type="ECO:0000259" key="9">
    <source>
        <dbReference type="PROSITE" id="PS50109"/>
    </source>
</evidence>
<dbReference type="SUPFAM" id="SSF50341">
    <property type="entry name" value="CheW-like"/>
    <property type="match status" value="1"/>
</dbReference>
<sequence length="861" mass="96740">MREDELLKKLRAAFKMEASERLASISSSLLNLEKAFELGDSSQETLDIVFREAHSLKGAARAVNYSDIETLCQAFEDVFSSLKRKDISFSAEMFDVFHSGLELVETLLTEPDSNHSSQINEIYQVLEHIRLGVDDPMNNGQAQKKLGTALDNNKYTEQQQPQTTEKNQSSPEKEPDHSKKFDNAPTSYAVPKSKSDIDIINDSHVPNEERTNDQIDNNLTTEQQISPKNQSLPYQKPDKGSMSISNPSSQSQDKQKKITSSQKTDTYGIEESVRISTHKLDSLLLKVEELVSLKLASGQHLKNLKETMLSFDTWKKQWANGESTFRWIRRKTRSDNSLIDQRDLEHLKKLETFIEWNHKHVSSLEQRIKQMIDVSEKDQRSLSIMIDDVLDDMKKVTMLPFSSLSQIFPKMVRDLCRVQAKTVDFKIIGNSVEIDRRILEELKDPLVHLLRNAVDHGIETTEIRKKQHKNERASLVLSISQTLGNKVEIIVEDDGKGIDLDRVRREAVKRGMITEKDADRLTEKENLSLIFQSELSTSPIITQISGRGLGLSIVQERIQKLGGMLTVESEFGQKTLFSMMVPITLATSRGILVQVQNNLFVVPVTYVERVMRVKTESVKTVENKATITLEGEVLSFVSLADLLEMPLGETPENQKHMPVVVLEVSGKHIACQVDAVLGEQEVLVKSLGKQLSRVKNIAGATILGSGKVVPMLNVHDLIKSSGRMTSTQPIITEDDDTKVTQGKSILVAEDSITSRMLIQNILESADYEVTTAVDGLDAYTQFKSSNFDLVVSDVEMPKMNGFELTAKIREDKQRAETPVVLVTSLQSSEDRKRGIDAGANAYIVKSNFDQSNLLEVIARLI</sequence>
<dbReference type="PROSITE" id="PS50110">
    <property type="entry name" value="RESPONSE_REGULATORY"/>
    <property type="match status" value="1"/>
</dbReference>
<dbReference type="InterPro" id="IPR036641">
    <property type="entry name" value="HPT_dom_sf"/>
</dbReference>
<evidence type="ECO:0000256" key="3">
    <source>
        <dbReference type="ARBA" id="ARBA00022553"/>
    </source>
</evidence>
<gene>
    <name evidence="13" type="ORF">OMM_09730</name>
</gene>
<evidence type="ECO:0000256" key="1">
    <source>
        <dbReference type="ARBA" id="ARBA00000085"/>
    </source>
</evidence>
<dbReference type="EMBL" id="ATBP01000682">
    <property type="protein sequence ID" value="ETR69296.1"/>
    <property type="molecule type" value="Genomic_DNA"/>
</dbReference>
<reference evidence="14" key="1">
    <citation type="submission" date="2012-11" db="EMBL/GenBank/DDBJ databases">
        <authorList>
            <person name="Lucero-Rivera Y.E."/>
            <person name="Tovar-Ramirez D."/>
        </authorList>
    </citation>
    <scope>NUCLEOTIDE SEQUENCE [LARGE SCALE GENOMIC DNA]</scope>
    <source>
        <strain evidence="14">Araruama</strain>
    </source>
</reference>
<evidence type="ECO:0000259" key="12">
    <source>
        <dbReference type="PROSITE" id="PS50894"/>
    </source>
</evidence>
<dbReference type="CDD" id="cd00088">
    <property type="entry name" value="HPT"/>
    <property type="match status" value="1"/>
</dbReference>
<feature type="compositionally biased region" description="Polar residues" evidence="8">
    <location>
        <begin position="214"/>
        <end position="233"/>
    </location>
</feature>
<evidence type="ECO:0000256" key="5">
    <source>
        <dbReference type="ARBA" id="ARBA00022777"/>
    </source>
</evidence>
<feature type="domain" description="Response regulatory" evidence="10">
    <location>
        <begin position="744"/>
        <end position="860"/>
    </location>
</feature>
<dbReference type="Gene3D" id="3.30.565.10">
    <property type="entry name" value="Histidine kinase-like ATPase, C-terminal domain"/>
    <property type="match status" value="1"/>
</dbReference>
<proteinExistence type="predicted"/>
<dbReference type="FunFam" id="3.30.565.10:FF:000016">
    <property type="entry name" value="Chemotaxis protein CheA, putative"/>
    <property type="match status" value="1"/>
</dbReference>
<dbReference type="Pfam" id="PF01627">
    <property type="entry name" value="Hpt"/>
    <property type="match status" value="1"/>
</dbReference>
<dbReference type="EC" id="2.7.13.3" evidence="2"/>
<dbReference type="InterPro" id="IPR011006">
    <property type="entry name" value="CheY-like_superfamily"/>
</dbReference>
<evidence type="ECO:0000256" key="2">
    <source>
        <dbReference type="ARBA" id="ARBA00012438"/>
    </source>
</evidence>
<feature type="compositionally biased region" description="Polar residues" evidence="8">
    <location>
        <begin position="156"/>
        <end position="170"/>
    </location>
</feature>
<dbReference type="PANTHER" id="PTHR43395">
    <property type="entry name" value="SENSOR HISTIDINE KINASE CHEA"/>
    <property type="match status" value="1"/>
</dbReference>
<dbReference type="PROSITE" id="PS50894">
    <property type="entry name" value="HPT"/>
    <property type="match status" value="1"/>
</dbReference>
<dbReference type="AlphaFoldDB" id="A0A1V1P3F8"/>
<accession>A0A1V1P3F8</accession>
<comment type="catalytic activity">
    <reaction evidence="1">
        <text>ATP + protein L-histidine = ADP + protein N-phospho-L-histidine.</text>
        <dbReference type="EC" id="2.7.13.3"/>
    </reaction>
</comment>
<keyword evidence="5" id="KW-0418">Kinase</keyword>
<dbReference type="PROSITE" id="PS50109">
    <property type="entry name" value="HIS_KIN"/>
    <property type="match status" value="1"/>
</dbReference>
<name>A0A1V1P3F8_9BACT</name>
<evidence type="ECO:0000256" key="7">
    <source>
        <dbReference type="PROSITE-ProRule" id="PRU00169"/>
    </source>
</evidence>
<dbReference type="InterPro" id="IPR003594">
    <property type="entry name" value="HATPase_dom"/>
</dbReference>
<dbReference type="SUPFAM" id="SSF47226">
    <property type="entry name" value="Histidine-containing phosphotransfer domain, HPT domain"/>
    <property type="match status" value="1"/>
</dbReference>
<evidence type="ECO:0000256" key="4">
    <source>
        <dbReference type="ARBA" id="ARBA00022679"/>
    </source>
</evidence>
<feature type="modified residue" description="4-aspartylphosphate" evidence="7">
    <location>
        <position position="793"/>
    </location>
</feature>
<organism evidence="13 14">
    <name type="scientific">Candidatus Magnetoglobus multicellularis str. Araruama</name>
    <dbReference type="NCBI Taxonomy" id="890399"/>
    <lineage>
        <taxon>Bacteria</taxon>
        <taxon>Pseudomonadati</taxon>
        <taxon>Thermodesulfobacteriota</taxon>
        <taxon>Desulfobacteria</taxon>
        <taxon>Desulfobacterales</taxon>
        <taxon>Desulfobacteraceae</taxon>
        <taxon>Candidatus Magnetoglobus</taxon>
    </lineage>
</organism>
<feature type="domain" description="CheW-like" evidence="11">
    <location>
        <begin position="587"/>
        <end position="723"/>
    </location>
</feature>